<evidence type="ECO:0000313" key="2">
    <source>
        <dbReference type="Proteomes" id="UP000198908"/>
    </source>
</evidence>
<protein>
    <submittedName>
        <fullName evidence="1">Uncharacterized protein</fullName>
    </submittedName>
</protein>
<reference evidence="2" key="1">
    <citation type="submission" date="2016-09" db="EMBL/GenBank/DDBJ databases">
        <authorList>
            <person name="Varghese N."/>
            <person name="Submissions S."/>
        </authorList>
    </citation>
    <scope>NUCLEOTIDE SEQUENCE [LARGE SCALE GENOMIC DNA]</scope>
    <source>
        <strain evidence="2">TNe-862</strain>
    </source>
</reference>
<keyword evidence="2" id="KW-1185">Reference proteome</keyword>
<dbReference type="RefSeq" id="WP_281247878.1">
    <property type="nucleotide sequence ID" value="NZ_FMYQ01000050.1"/>
</dbReference>
<sequence>MKVEVVQRFAFDEMPRGFEHLAHTHSHGKLVVMRQWHDAL</sequence>
<accession>A0A1G7D0G2</accession>
<dbReference type="STRING" id="416944.SAMN05421548_15012"/>
<name>A0A1G7D0G2_9BURK</name>
<gene>
    <name evidence="1" type="ORF">SAMN05421548_15012</name>
</gene>
<organism evidence="1 2">
    <name type="scientific">Paraburkholderia lycopersici</name>
    <dbReference type="NCBI Taxonomy" id="416944"/>
    <lineage>
        <taxon>Bacteria</taxon>
        <taxon>Pseudomonadati</taxon>
        <taxon>Pseudomonadota</taxon>
        <taxon>Betaproteobacteria</taxon>
        <taxon>Burkholderiales</taxon>
        <taxon>Burkholderiaceae</taxon>
        <taxon>Paraburkholderia</taxon>
    </lineage>
</organism>
<proteinExistence type="predicted"/>
<dbReference type="AlphaFoldDB" id="A0A1G7D0G2"/>
<dbReference type="Proteomes" id="UP000198908">
    <property type="component" value="Unassembled WGS sequence"/>
</dbReference>
<dbReference type="EMBL" id="FMYQ01000050">
    <property type="protein sequence ID" value="SDE45017.1"/>
    <property type="molecule type" value="Genomic_DNA"/>
</dbReference>
<evidence type="ECO:0000313" key="1">
    <source>
        <dbReference type="EMBL" id="SDE45017.1"/>
    </source>
</evidence>